<feature type="region of interest" description="Disordered" evidence="1">
    <location>
        <begin position="37"/>
        <end position="62"/>
    </location>
</feature>
<accession>A0A5N6QZS4</accession>
<proteinExistence type="predicted"/>
<evidence type="ECO:0000313" key="2">
    <source>
        <dbReference type="EMBL" id="KAE8022075.1"/>
    </source>
</evidence>
<reference evidence="2 3" key="1">
    <citation type="submission" date="2019-06" db="EMBL/GenBank/DDBJ databases">
        <title>A chromosomal-level reference genome of Carpinus fangiana (Coryloideae, Betulaceae).</title>
        <authorList>
            <person name="Yang X."/>
            <person name="Wang Z."/>
            <person name="Zhang L."/>
            <person name="Hao G."/>
            <person name="Liu J."/>
            <person name="Yang Y."/>
        </authorList>
    </citation>
    <scope>NUCLEOTIDE SEQUENCE [LARGE SCALE GENOMIC DNA]</scope>
    <source>
        <strain evidence="2">Cfa_2016G</strain>
        <tissue evidence="2">Leaf</tissue>
    </source>
</reference>
<dbReference type="PANTHER" id="PTHR14386:SF2">
    <property type="entry name" value="PROTEIN FAM204A"/>
    <property type="match status" value="1"/>
</dbReference>
<protein>
    <submittedName>
        <fullName evidence="2">Uncharacterized protein</fullName>
    </submittedName>
</protein>
<evidence type="ECO:0000256" key="1">
    <source>
        <dbReference type="SAM" id="MobiDB-lite"/>
    </source>
</evidence>
<dbReference type="Proteomes" id="UP000327013">
    <property type="component" value="Chromosome 3"/>
</dbReference>
<name>A0A5N6QZS4_9ROSI</name>
<feature type="compositionally biased region" description="Low complexity" evidence="1">
    <location>
        <begin position="75"/>
        <end position="92"/>
    </location>
</feature>
<feature type="compositionally biased region" description="Basic residues" evidence="1">
    <location>
        <begin position="37"/>
        <end position="46"/>
    </location>
</feature>
<dbReference type="OrthoDB" id="639110at2759"/>
<organism evidence="2 3">
    <name type="scientific">Carpinus fangiana</name>
    <dbReference type="NCBI Taxonomy" id="176857"/>
    <lineage>
        <taxon>Eukaryota</taxon>
        <taxon>Viridiplantae</taxon>
        <taxon>Streptophyta</taxon>
        <taxon>Embryophyta</taxon>
        <taxon>Tracheophyta</taxon>
        <taxon>Spermatophyta</taxon>
        <taxon>Magnoliopsida</taxon>
        <taxon>eudicotyledons</taxon>
        <taxon>Gunneridae</taxon>
        <taxon>Pentapetalae</taxon>
        <taxon>rosids</taxon>
        <taxon>fabids</taxon>
        <taxon>Fagales</taxon>
        <taxon>Betulaceae</taxon>
        <taxon>Carpinus</taxon>
    </lineage>
</organism>
<dbReference type="InterPro" id="IPR037690">
    <property type="entry name" value="FAM204A"/>
</dbReference>
<keyword evidence="3" id="KW-1185">Reference proteome</keyword>
<dbReference type="AlphaFoldDB" id="A0A5N6QZS4"/>
<dbReference type="PANTHER" id="PTHR14386">
    <property type="entry name" value="PROTEIN FAM204A"/>
    <property type="match status" value="1"/>
</dbReference>
<sequence length="126" mass="14363">MNMEMYIVGDAVCRDIWSFSYDLYGFELHKRRLQIKSKSKIKKKSKGIADGNGTSHSKDRSVLDCVDVDSTISIEESSVSNSESHNNNDSSSLKQNNVAAPLALKKRQKLHWGLDTKERWERKANM</sequence>
<evidence type="ECO:0000313" key="3">
    <source>
        <dbReference type="Proteomes" id="UP000327013"/>
    </source>
</evidence>
<dbReference type="EMBL" id="CM017323">
    <property type="protein sequence ID" value="KAE8022075.1"/>
    <property type="molecule type" value="Genomic_DNA"/>
</dbReference>
<gene>
    <name evidence="2" type="ORF">FH972_007908</name>
</gene>
<feature type="region of interest" description="Disordered" evidence="1">
    <location>
        <begin position="75"/>
        <end position="104"/>
    </location>
</feature>